<accession>A0A919NY24</accession>
<dbReference type="InterPro" id="IPR028098">
    <property type="entry name" value="Glyco_trans_4-like_N"/>
</dbReference>
<dbReference type="GO" id="GO:0009103">
    <property type="term" value="P:lipopolysaccharide biosynthetic process"/>
    <property type="evidence" value="ECO:0007669"/>
    <property type="project" value="TreeGrafter"/>
</dbReference>
<dbReference type="Pfam" id="PF00534">
    <property type="entry name" value="Glycos_transf_1"/>
    <property type="match status" value="1"/>
</dbReference>
<evidence type="ECO:0000256" key="1">
    <source>
        <dbReference type="ARBA" id="ARBA00022676"/>
    </source>
</evidence>
<proteinExistence type="predicted"/>
<evidence type="ECO:0000259" key="4">
    <source>
        <dbReference type="Pfam" id="PF13439"/>
    </source>
</evidence>
<comment type="caution">
    <text evidence="5">The sequence shown here is derived from an EMBL/GenBank/DDBJ whole genome shotgun (WGS) entry which is preliminary data.</text>
</comment>
<dbReference type="Gene3D" id="3.40.50.2000">
    <property type="entry name" value="Glycogen Phosphorylase B"/>
    <property type="match status" value="2"/>
</dbReference>
<keyword evidence="2 5" id="KW-0808">Transferase</keyword>
<dbReference type="InterPro" id="IPR001296">
    <property type="entry name" value="Glyco_trans_1"/>
</dbReference>
<feature type="domain" description="Glycosyltransferase subfamily 4-like N-terminal" evidence="4">
    <location>
        <begin position="13"/>
        <end position="170"/>
    </location>
</feature>
<dbReference type="GO" id="GO:0016757">
    <property type="term" value="F:glycosyltransferase activity"/>
    <property type="evidence" value="ECO:0007669"/>
    <property type="project" value="UniProtKB-KW"/>
</dbReference>
<keyword evidence="1" id="KW-0328">Glycosyltransferase</keyword>
<evidence type="ECO:0000313" key="6">
    <source>
        <dbReference type="Proteomes" id="UP000623608"/>
    </source>
</evidence>
<dbReference type="Proteomes" id="UP000623608">
    <property type="component" value="Unassembled WGS sequence"/>
</dbReference>
<evidence type="ECO:0000259" key="3">
    <source>
        <dbReference type="Pfam" id="PF00534"/>
    </source>
</evidence>
<evidence type="ECO:0000313" key="5">
    <source>
        <dbReference type="EMBL" id="GIF25437.1"/>
    </source>
</evidence>
<gene>
    <name evidence="5" type="ORF">Ate02nite_81670</name>
</gene>
<dbReference type="CDD" id="cd03809">
    <property type="entry name" value="GT4_MtfB-like"/>
    <property type="match status" value="1"/>
</dbReference>
<dbReference type="RefSeq" id="WP_203813252.1">
    <property type="nucleotide sequence ID" value="NZ_BOMY01000051.1"/>
</dbReference>
<name>A0A919NY24_9ACTN</name>
<organism evidence="5 6">
    <name type="scientific">Paractinoplanes tereljensis</name>
    <dbReference type="NCBI Taxonomy" id="571912"/>
    <lineage>
        <taxon>Bacteria</taxon>
        <taxon>Bacillati</taxon>
        <taxon>Actinomycetota</taxon>
        <taxon>Actinomycetes</taxon>
        <taxon>Micromonosporales</taxon>
        <taxon>Micromonosporaceae</taxon>
        <taxon>Paractinoplanes</taxon>
    </lineage>
</organism>
<reference evidence="5" key="1">
    <citation type="submission" date="2021-01" db="EMBL/GenBank/DDBJ databases">
        <title>Whole genome shotgun sequence of Actinoplanes tereljensis NBRC 105297.</title>
        <authorList>
            <person name="Komaki H."/>
            <person name="Tamura T."/>
        </authorList>
    </citation>
    <scope>NUCLEOTIDE SEQUENCE</scope>
    <source>
        <strain evidence="5">NBRC 105297</strain>
    </source>
</reference>
<dbReference type="PANTHER" id="PTHR46401:SF2">
    <property type="entry name" value="GLYCOSYLTRANSFERASE WBBK-RELATED"/>
    <property type="match status" value="1"/>
</dbReference>
<dbReference type="AlphaFoldDB" id="A0A919NY24"/>
<keyword evidence="6" id="KW-1185">Reference proteome</keyword>
<dbReference type="PANTHER" id="PTHR46401">
    <property type="entry name" value="GLYCOSYLTRANSFERASE WBBK-RELATED"/>
    <property type="match status" value="1"/>
</dbReference>
<dbReference type="SUPFAM" id="SSF53756">
    <property type="entry name" value="UDP-Glycosyltransferase/glycogen phosphorylase"/>
    <property type="match status" value="1"/>
</dbReference>
<dbReference type="Pfam" id="PF13439">
    <property type="entry name" value="Glyco_transf_4"/>
    <property type="match status" value="1"/>
</dbReference>
<dbReference type="EMBL" id="BOMY01000051">
    <property type="protein sequence ID" value="GIF25437.1"/>
    <property type="molecule type" value="Genomic_DNA"/>
</dbReference>
<protein>
    <submittedName>
        <fullName evidence="5">Glycosyl transferase family 1</fullName>
    </submittedName>
</protein>
<sequence>MRIVIDGRMLSWTGIGRYTAALLEGLEAIDRSNEYIVLMRQEDWARWKPQEANFRRVECNIDPYSPAEQTTLPKILRDLAPDVVHFVTPNAAALYRGTKVVTVHDLTLLDFDTSRGSLPKRLAGKAKRLPFRLIFQRQLATATRIVTDTGYVRDQLIERFGLDPAKVTAVWIAADSAELTEAREETLEGVSASDSLIFYVGNYFPYKNVRVLIEALALVSRSRPDVKLVLAGKTGEYQEGLLALAESLNVADRVILPGFISDGQLNWLYKNSAMYVYPSLSEGFGLQGLEAMAQGLPVLSSTATCLPEVYGDAALYFDPHAAGDLAQKIAELLARPELAAEMASRGYARLPLFSWRATAEATHQIYLEAVQWRR</sequence>
<evidence type="ECO:0000256" key="2">
    <source>
        <dbReference type="ARBA" id="ARBA00022679"/>
    </source>
</evidence>
<feature type="domain" description="Glycosyl transferase family 1" evidence="3">
    <location>
        <begin position="194"/>
        <end position="348"/>
    </location>
</feature>